<evidence type="ECO:0000313" key="3">
    <source>
        <dbReference type="Proteomes" id="UP000070544"/>
    </source>
</evidence>
<dbReference type="GO" id="GO:0016491">
    <property type="term" value="F:oxidoreductase activity"/>
    <property type="evidence" value="ECO:0007669"/>
    <property type="project" value="InterPro"/>
</dbReference>
<dbReference type="GO" id="GO:0005739">
    <property type="term" value="C:mitochondrion"/>
    <property type="evidence" value="ECO:0007669"/>
    <property type="project" value="TreeGrafter"/>
</dbReference>
<dbReference type="OMA" id="MGCDRVI"/>
<dbReference type="InterPro" id="IPR051397">
    <property type="entry name" value="Zn-ADH-like_protein"/>
</dbReference>
<dbReference type="Gene3D" id="3.90.180.10">
    <property type="entry name" value="Medium-chain alcohol dehydrogenases, catalytic domain"/>
    <property type="match status" value="1"/>
</dbReference>
<protein>
    <submittedName>
        <fullName evidence="2">NAD(P)-binding protein</fullName>
    </submittedName>
</protein>
<gene>
    <name evidence="2" type="ORF">M427DRAFT_34448</name>
</gene>
<dbReference type="STRING" id="1344416.A0A139A808"/>
<dbReference type="PANTHER" id="PTHR43677:SF3">
    <property type="entry name" value="PROSTAGLANDIN REDUCTASE 3"/>
    <property type="match status" value="1"/>
</dbReference>
<sequence length="380" mass="40970">MSVQPNLPATFKKLVLHRLSNDFKKSTRVEIGKTQELVDLLKVNPSWIVLRNLYAGVNASDVAYSNGRYNPGRKPPYECGLEGIGEVVAIGAQVADLKLGDVVAATGNTGGWYSEFRVLPARIAQKIPGNIRDPRYLALRISGLTSSFALEKTSRMKILAGSILSKYVDPALVGSPADKKPLNVLVTAAAGGAGMFAVQLAKLAGHRVAGTISSPEKAAVLKSMGVDVPVNYKTDDVRKVFKREFPKGFDIVYESVGGDLLQAALENLAIGGHIVLIGSISDYLATEQKDGTNRPDEFGGIKPSMLSAKSASLGYFYLPHFTSEYRIHLERLTRLMNDGHLKVPVDNGPNLQGVDNVQKAVDFLHSGKSIGKVYIPIAKL</sequence>
<reference evidence="2 3" key="1">
    <citation type="journal article" date="2015" name="Genome Biol. Evol.">
        <title>Phylogenomic analyses indicate that early fungi evolved digesting cell walls of algal ancestors of land plants.</title>
        <authorList>
            <person name="Chang Y."/>
            <person name="Wang S."/>
            <person name="Sekimoto S."/>
            <person name="Aerts A.L."/>
            <person name="Choi C."/>
            <person name="Clum A."/>
            <person name="LaButti K.M."/>
            <person name="Lindquist E.A."/>
            <person name="Yee Ngan C."/>
            <person name="Ohm R.A."/>
            <person name="Salamov A.A."/>
            <person name="Grigoriev I.V."/>
            <person name="Spatafora J.W."/>
            <person name="Berbee M.L."/>
        </authorList>
    </citation>
    <scope>NUCLEOTIDE SEQUENCE [LARGE SCALE GENOMIC DNA]</scope>
    <source>
        <strain evidence="2 3">JEL478</strain>
    </source>
</reference>
<dbReference type="Pfam" id="PF08240">
    <property type="entry name" value="ADH_N"/>
    <property type="match status" value="1"/>
</dbReference>
<dbReference type="SUPFAM" id="SSF51735">
    <property type="entry name" value="NAD(P)-binding Rossmann-fold domains"/>
    <property type="match status" value="1"/>
</dbReference>
<dbReference type="EMBL" id="KQ965784">
    <property type="protein sequence ID" value="KXS12818.1"/>
    <property type="molecule type" value="Genomic_DNA"/>
</dbReference>
<accession>A0A139A808</accession>
<dbReference type="Pfam" id="PF00107">
    <property type="entry name" value="ADH_zinc_N"/>
    <property type="match status" value="1"/>
</dbReference>
<dbReference type="Gene3D" id="3.40.50.720">
    <property type="entry name" value="NAD(P)-binding Rossmann-like Domain"/>
    <property type="match status" value="1"/>
</dbReference>
<dbReference type="PANTHER" id="PTHR43677">
    <property type="entry name" value="SHORT-CHAIN DEHYDROGENASE/REDUCTASE"/>
    <property type="match status" value="1"/>
</dbReference>
<name>A0A139A808_GONPJ</name>
<organism evidence="2 3">
    <name type="scientific">Gonapodya prolifera (strain JEL478)</name>
    <name type="common">Monoblepharis prolifera</name>
    <dbReference type="NCBI Taxonomy" id="1344416"/>
    <lineage>
        <taxon>Eukaryota</taxon>
        <taxon>Fungi</taxon>
        <taxon>Fungi incertae sedis</taxon>
        <taxon>Chytridiomycota</taxon>
        <taxon>Chytridiomycota incertae sedis</taxon>
        <taxon>Monoblepharidomycetes</taxon>
        <taxon>Monoblepharidales</taxon>
        <taxon>Gonapodyaceae</taxon>
        <taxon>Gonapodya</taxon>
    </lineage>
</organism>
<evidence type="ECO:0000313" key="2">
    <source>
        <dbReference type="EMBL" id="KXS12818.1"/>
    </source>
</evidence>
<dbReference type="InterPro" id="IPR013149">
    <property type="entry name" value="ADH-like_C"/>
</dbReference>
<dbReference type="InterPro" id="IPR020843">
    <property type="entry name" value="ER"/>
</dbReference>
<dbReference type="InterPro" id="IPR036291">
    <property type="entry name" value="NAD(P)-bd_dom_sf"/>
</dbReference>
<evidence type="ECO:0000259" key="1">
    <source>
        <dbReference type="SMART" id="SM00829"/>
    </source>
</evidence>
<dbReference type="SUPFAM" id="SSF50129">
    <property type="entry name" value="GroES-like"/>
    <property type="match status" value="1"/>
</dbReference>
<proteinExistence type="predicted"/>
<dbReference type="AlphaFoldDB" id="A0A139A808"/>
<feature type="domain" description="Enoyl reductase (ER)" evidence="1">
    <location>
        <begin position="26"/>
        <end position="375"/>
    </location>
</feature>
<dbReference type="SMART" id="SM00829">
    <property type="entry name" value="PKS_ER"/>
    <property type="match status" value="1"/>
</dbReference>
<dbReference type="InterPro" id="IPR013154">
    <property type="entry name" value="ADH-like_N"/>
</dbReference>
<dbReference type="OrthoDB" id="9992527at2759"/>
<keyword evidence="3" id="KW-1185">Reference proteome</keyword>
<dbReference type="Proteomes" id="UP000070544">
    <property type="component" value="Unassembled WGS sequence"/>
</dbReference>
<dbReference type="InterPro" id="IPR011032">
    <property type="entry name" value="GroES-like_sf"/>
</dbReference>